<dbReference type="NCBIfam" id="TIGR03558">
    <property type="entry name" value="oxido_grp_1"/>
    <property type="match status" value="1"/>
</dbReference>
<feature type="compositionally biased region" description="Polar residues" evidence="2">
    <location>
        <begin position="1"/>
        <end position="10"/>
    </location>
</feature>
<dbReference type="CDD" id="cd00347">
    <property type="entry name" value="Flavin_utilizing_monoxygenases"/>
    <property type="match status" value="1"/>
</dbReference>
<evidence type="ECO:0000256" key="1">
    <source>
        <dbReference type="ARBA" id="ARBA00007789"/>
    </source>
</evidence>
<accession>A0A938YKS0</accession>
<dbReference type="Gene3D" id="3.20.20.30">
    <property type="entry name" value="Luciferase-like domain"/>
    <property type="match status" value="1"/>
</dbReference>
<dbReference type="GO" id="GO:0005829">
    <property type="term" value="C:cytosol"/>
    <property type="evidence" value="ECO:0007669"/>
    <property type="project" value="TreeGrafter"/>
</dbReference>
<dbReference type="InterPro" id="IPR050766">
    <property type="entry name" value="Bact_Lucif_Oxidored"/>
</dbReference>
<sequence>MTSSPSTLTSPAGVHDGGAPLPGTGPGEGGAVPLSVLDLVGVGVGVSPGQALRESADLAVLTESLGYRRFWVAEHHGMPAVASAAPAVVLAAIGARTSTIRLGSGGVMLPNHAPLTVAEQFGTLDNLYPGRVDLGLGRAPGTDQLTAYALRRRMTEDGDDPRHDDFADRLTELQHFLGRDFPADHPFGRIRVTPAVTGTLPVWLLGSSDYSARLAGRLGMPFAFAHHFAGAGGATEMALDVYRRSFRPSATLAEPYSMIGVTTLAADDEATARYESMAGALSMVLLRTGRLQEVPTPAQAAAYPYSAAELDLVRSMQATEVTGTPDAVATGLADLVSRMGVNELMISTRVHGAQARHRSFELVAGAWARQQRRAA</sequence>
<dbReference type="AlphaFoldDB" id="A0A938YKS0"/>
<feature type="domain" description="Luciferase-like" evidence="3">
    <location>
        <begin position="35"/>
        <end position="341"/>
    </location>
</feature>
<comment type="caution">
    <text evidence="4">The sequence shown here is derived from an EMBL/GenBank/DDBJ whole genome shotgun (WGS) entry which is preliminary data.</text>
</comment>
<dbReference type="RefSeq" id="WP_205254990.1">
    <property type="nucleotide sequence ID" value="NZ_BAAAPV010000001.1"/>
</dbReference>
<name>A0A938YKS0_9ACTN</name>
<dbReference type="EMBL" id="JAERWL010000001">
    <property type="protein sequence ID" value="MBM9474833.1"/>
    <property type="molecule type" value="Genomic_DNA"/>
</dbReference>
<dbReference type="Proteomes" id="UP000663801">
    <property type="component" value="Unassembled WGS sequence"/>
</dbReference>
<evidence type="ECO:0000313" key="5">
    <source>
        <dbReference type="Proteomes" id="UP000663801"/>
    </source>
</evidence>
<evidence type="ECO:0000256" key="2">
    <source>
        <dbReference type="SAM" id="MobiDB-lite"/>
    </source>
</evidence>
<dbReference type="SUPFAM" id="SSF51679">
    <property type="entry name" value="Bacterial luciferase-like"/>
    <property type="match status" value="1"/>
</dbReference>
<dbReference type="PANTHER" id="PTHR30137">
    <property type="entry name" value="LUCIFERASE-LIKE MONOOXYGENASE"/>
    <property type="match status" value="1"/>
</dbReference>
<comment type="similarity">
    <text evidence="1">To bacterial alkanal monooxygenase alpha and beta chains.</text>
</comment>
<dbReference type="PANTHER" id="PTHR30137:SF6">
    <property type="entry name" value="LUCIFERASE-LIKE MONOOXYGENASE"/>
    <property type="match status" value="1"/>
</dbReference>
<organism evidence="4 5">
    <name type="scientific">Nakamurella flavida</name>
    <dbReference type="NCBI Taxonomy" id="363630"/>
    <lineage>
        <taxon>Bacteria</taxon>
        <taxon>Bacillati</taxon>
        <taxon>Actinomycetota</taxon>
        <taxon>Actinomycetes</taxon>
        <taxon>Nakamurellales</taxon>
        <taxon>Nakamurellaceae</taxon>
        <taxon>Nakamurella</taxon>
    </lineage>
</organism>
<evidence type="ECO:0000313" key="4">
    <source>
        <dbReference type="EMBL" id="MBM9474833.1"/>
    </source>
</evidence>
<feature type="region of interest" description="Disordered" evidence="2">
    <location>
        <begin position="1"/>
        <end position="27"/>
    </location>
</feature>
<dbReference type="InterPro" id="IPR011251">
    <property type="entry name" value="Luciferase-like_dom"/>
</dbReference>
<dbReference type="FunFam" id="3.20.20.30:FF:000002">
    <property type="entry name" value="LLM class flavin-dependent oxidoreductase"/>
    <property type="match status" value="1"/>
</dbReference>
<keyword evidence="5" id="KW-1185">Reference proteome</keyword>
<proteinExistence type="predicted"/>
<dbReference type="Pfam" id="PF00296">
    <property type="entry name" value="Bac_luciferase"/>
    <property type="match status" value="1"/>
</dbReference>
<dbReference type="GO" id="GO:0016705">
    <property type="term" value="F:oxidoreductase activity, acting on paired donors, with incorporation or reduction of molecular oxygen"/>
    <property type="evidence" value="ECO:0007669"/>
    <property type="project" value="InterPro"/>
</dbReference>
<dbReference type="InterPro" id="IPR019949">
    <property type="entry name" value="CmoO-like"/>
</dbReference>
<dbReference type="InterPro" id="IPR036661">
    <property type="entry name" value="Luciferase-like_sf"/>
</dbReference>
<evidence type="ECO:0000259" key="3">
    <source>
        <dbReference type="Pfam" id="PF00296"/>
    </source>
</evidence>
<gene>
    <name evidence="4" type="ORF">JL107_00080</name>
</gene>
<protein>
    <submittedName>
        <fullName evidence="4">LLM class flavin-dependent oxidoreductase</fullName>
    </submittedName>
</protein>
<reference evidence="4" key="1">
    <citation type="submission" date="2021-01" db="EMBL/GenBank/DDBJ databases">
        <title>KCTC 19127 draft genome.</title>
        <authorList>
            <person name="An D."/>
        </authorList>
    </citation>
    <scope>NUCLEOTIDE SEQUENCE</scope>
    <source>
        <strain evidence="4">KCTC 19127</strain>
    </source>
</reference>